<evidence type="ECO:0008006" key="12">
    <source>
        <dbReference type="Google" id="ProtNLM"/>
    </source>
</evidence>
<dbReference type="OrthoDB" id="6373124at2759"/>
<gene>
    <name evidence="10" type="ORF">AFUS01_LOCUS10168</name>
</gene>
<keyword evidence="6" id="KW-0675">Receptor</keyword>
<feature type="transmembrane region" description="Helical" evidence="8">
    <location>
        <begin position="336"/>
        <end position="354"/>
    </location>
</feature>
<sequence>MCVRSCKVLVLCCVMFVKKVSSNQHFVNSLSTLDKQFVSPKILHVLNQTRNQLSIVVLPKTPSASSEFLDLSSLHSSSIFISIYTMNFNVLTDVNTDSVLETEQTRNVVQSTVSTRRFTSSAETIIIPAQNAVFPQNFEHNGYFPNGNKNTFIFVGLEETVKGILTWRSVKKLRWKFGIVYRDRGKNLVTSGRELIFLNSDLLPSFNADKLSLSGLHFYTTAIRVDAYVAWDSNKAPFMGAFFNAVQAFSKLSNFTFSVNLPSGGLNKLSNGSWTGAIGDILYNNKDIILGFGQFYHRNHILDYSTLFGFIELKFYKAHAKVGTTDGALLKPYQPFVWFLIGMTFGLLVVVVYFETRQMSVEASFSFWVLYRSHLEQPVSLGNNSSNNLSFLLTLSLFYCMIIGTGFKSNLVSYLTIPDQEETPSTFEDLALRENYQPYFVTMKGTGIHYFKTSNASSVMTIRKRMIVTADKVKCLVKVISEPKTVCISWWHVSMSVIARNLTLHRSRSVFEISREPVFFMPTTLTFSKGFKFYKEFSSVVRSLRDAGFFSKWLQMLYDFETIRGLEYLHKKSGEMIQLLSSASKIEEQVKPFQFRNVAIAFSLLATGLFSSLLLFAYEKMNSRRLQTCWSTKLHTNEY</sequence>
<keyword evidence="9" id="KW-0732">Signal</keyword>
<accession>A0A8J2P0A5</accession>
<dbReference type="InterPro" id="IPR052192">
    <property type="entry name" value="Insect_Ionotropic_Sensory_Rcpt"/>
</dbReference>
<dbReference type="EMBL" id="CAJVCH010075191">
    <property type="protein sequence ID" value="CAG7720915.1"/>
    <property type="molecule type" value="Genomic_DNA"/>
</dbReference>
<evidence type="ECO:0000256" key="6">
    <source>
        <dbReference type="ARBA" id="ARBA00023170"/>
    </source>
</evidence>
<keyword evidence="3 8" id="KW-0812">Transmembrane</keyword>
<feature type="transmembrane region" description="Helical" evidence="8">
    <location>
        <begin position="598"/>
        <end position="618"/>
    </location>
</feature>
<evidence type="ECO:0000256" key="2">
    <source>
        <dbReference type="ARBA" id="ARBA00022475"/>
    </source>
</evidence>
<evidence type="ECO:0000256" key="9">
    <source>
        <dbReference type="SAM" id="SignalP"/>
    </source>
</evidence>
<evidence type="ECO:0000256" key="7">
    <source>
        <dbReference type="ARBA" id="ARBA00023180"/>
    </source>
</evidence>
<keyword evidence="4 8" id="KW-1133">Transmembrane helix</keyword>
<dbReference type="Proteomes" id="UP000708208">
    <property type="component" value="Unassembled WGS sequence"/>
</dbReference>
<name>A0A8J2P0A5_9HEXA</name>
<dbReference type="GO" id="GO:0005886">
    <property type="term" value="C:plasma membrane"/>
    <property type="evidence" value="ECO:0007669"/>
    <property type="project" value="UniProtKB-SubCell"/>
</dbReference>
<proteinExistence type="predicted"/>
<feature type="signal peptide" evidence="9">
    <location>
        <begin position="1"/>
        <end position="22"/>
    </location>
</feature>
<protein>
    <recommendedName>
        <fullName evidence="12">Glutamate receptor</fullName>
    </recommendedName>
</protein>
<keyword evidence="2" id="KW-1003">Cell membrane</keyword>
<dbReference type="AlphaFoldDB" id="A0A8J2P0A5"/>
<keyword evidence="5 8" id="KW-0472">Membrane</keyword>
<evidence type="ECO:0000256" key="5">
    <source>
        <dbReference type="ARBA" id="ARBA00023136"/>
    </source>
</evidence>
<comment type="subcellular location">
    <subcellularLocation>
        <location evidence="1">Cell membrane</location>
        <topology evidence="1">Multi-pass membrane protein</topology>
    </subcellularLocation>
</comment>
<keyword evidence="7" id="KW-0325">Glycoprotein</keyword>
<comment type="caution">
    <text evidence="10">The sequence shown here is derived from an EMBL/GenBank/DDBJ whole genome shotgun (WGS) entry which is preliminary data.</text>
</comment>
<evidence type="ECO:0000256" key="1">
    <source>
        <dbReference type="ARBA" id="ARBA00004651"/>
    </source>
</evidence>
<reference evidence="10" key="1">
    <citation type="submission" date="2021-06" db="EMBL/GenBank/DDBJ databases">
        <authorList>
            <person name="Hodson N. C."/>
            <person name="Mongue J. A."/>
            <person name="Jaron S. K."/>
        </authorList>
    </citation>
    <scope>NUCLEOTIDE SEQUENCE</scope>
</reference>
<evidence type="ECO:0000256" key="8">
    <source>
        <dbReference type="SAM" id="Phobius"/>
    </source>
</evidence>
<dbReference type="PANTHER" id="PTHR42643">
    <property type="entry name" value="IONOTROPIC RECEPTOR 20A-RELATED"/>
    <property type="match status" value="1"/>
</dbReference>
<feature type="chain" id="PRO_5035307497" description="Glutamate receptor" evidence="9">
    <location>
        <begin position="23"/>
        <end position="639"/>
    </location>
</feature>
<evidence type="ECO:0000313" key="10">
    <source>
        <dbReference type="EMBL" id="CAG7720915.1"/>
    </source>
</evidence>
<keyword evidence="11" id="KW-1185">Reference proteome</keyword>
<evidence type="ECO:0000313" key="11">
    <source>
        <dbReference type="Proteomes" id="UP000708208"/>
    </source>
</evidence>
<evidence type="ECO:0000256" key="3">
    <source>
        <dbReference type="ARBA" id="ARBA00022692"/>
    </source>
</evidence>
<evidence type="ECO:0000256" key="4">
    <source>
        <dbReference type="ARBA" id="ARBA00022989"/>
    </source>
</evidence>
<feature type="transmembrane region" description="Helical" evidence="8">
    <location>
        <begin position="389"/>
        <end position="407"/>
    </location>
</feature>
<organism evidence="10 11">
    <name type="scientific">Allacma fusca</name>
    <dbReference type="NCBI Taxonomy" id="39272"/>
    <lineage>
        <taxon>Eukaryota</taxon>
        <taxon>Metazoa</taxon>
        <taxon>Ecdysozoa</taxon>
        <taxon>Arthropoda</taxon>
        <taxon>Hexapoda</taxon>
        <taxon>Collembola</taxon>
        <taxon>Symphypleona</taxon>
        <taxon>Sminthuridae</taxon>
        <taxon>Allacma</taxon>
    </lineage>
</organism>
<dbReference type="PANTHER" id="PTHR42643:SF30">
    <property type="entry name" value="IONOTROPIC RECEPTOR 40A-RELATED"/>
    <property type="match status" value="1"/>
</dbReference>